<dbReference type="EMBL" id="MT144875">
    <property type="protein sequence ID" value="QJI00781.1"/>
    <property type="molecule type" value="Genomic_DNA"/>
</dbReference>
<evidence type="ECO:0000313" key="3">
    <source>
        <dbReference type="EMBL" id="QJA94554.1"/>
    </source>
</evidence>
<keyword evidence="2" id="KW-0540">Nuclease</keyword>
<dbReference type="Pfam" id="PF14528">
    <property type="entry name" value="LAGLIDADG_3"/>
    <property type="match status" value="1"/>
</dbReference>
<sequence length="121" mass="14204">MIRTTISEDRAYISGLIDGEGTIYVNNQGYYGLKIVNTNKAVLEWLNKRMGKTGKLYIDSRSDRVKICYILQWAGHDAINILRQVKPYLHIKKNQAQLILEYGMTRYNKDKLYKEMRELNN</sequence>
<accession>A0A6H1ZUN7</accession>
<evidence type="ECO:0000259" key="1">
    <source>
        <dbReference type="Pfam" id="PF14528"/>
    </source>
</evidence>
<dbReference type="Gene3D" id="3.10.28.10">
    <property type="entry name" value="Homing endonucleases"/>
    <property type="match status" value="1"/>
</dbReference>
<keyword evidence="2" id="KW-0378">Hydrolase</keyword>
<dbReference type="InterPro" id="IPR004860">
    <property type="entry name" value="LAGLIDADG_dom"/>
</dbReference>
<dbReference type="EMBL" id="MT143241">
    <property type="protein sequence ID" value="QJA94554.1"/>
    <property type="molecule type" value="Genomic_DNA"/>
</dbReference>
<proteinExistence type="predicted"/>
<dbReference type="AlphaFoldDB" id="A0A6H1ZUN7"/>
<dbReference type="InterPro" id="IPR027434">
    <property type="entry name" value="Homing_endonucl"/>
</dbReference>
<name>A0A6H1ZUN7_9ZZZZ</name>
<gene>
    <name evidence="3" type="ORF">MM415B03825_0012</name>
    <name evidence="2" type="ORF">TM448A02008_0010</name>
    <name evidence="4" type="ORF">TM448B02110_0010</name>
</gene>
<organism evidence="2">
    <name type="scientific">viral metagenome</name>
    <dbReference type="NCBI Taxonomy" id="1070528"/>
    <lineage>
        <taxon>unclassified sequences</taxon>
        <taxon>metagenomes</taxon>
        <taxon>organismal metagenomes</taxon>
    </lineage>
</organism>
<protein>
    <submittedName>
        <fullName evidence="2">Putative homing endonuclease</fullName>
    </submittedName>
</protein>
<dbReference type="GO" id="GO:0004519">
    <property type="term" value="F:endonuclease activity"/>
    <property type="evidence" value="ECO:0007669"/>
    <property type="project" value="UniProtKB-KW"/>
</dbReference>
<keyword evidence="2" id="KW-0255">Endonuclease</keyword>
<evidence type="ECO:0000313" key="4">
    <source>
        <dbReference type="EMBL" id="QJI00781.1"/>
    </source>
</evidence>
<evidence type="ECO:0000313" key="2">
    <source>
        <dbReference type="EMBL" id="QJA51189.1"/>
    </source>
</evidence>
<dbReference type="SUPFAM" id="SSF55608">
    <property type="entry name" value="Homing endonucleases"/>
    <property type="match status" value="1"/>
</dbReference>
<reference evidence="2" key="1">
    <citation type="submission" date="2020-03" db="EMBL/GenBank/DDBJ databases">
        <title>The deep terrestrial virosphere.</title>
        <authorList>
            <person name="Holmfeldt K."/>
            <person name="Nilsson E."/>
            <person name="Simone D."/>
            <person name="Lopez-Fernandez M."/>
            <person name="Wu X."/>
            <person name="de Brujin I."/>
            <person name="Lundin D."/>
            <person name="Andersson A."/>
            <person name="Bertilsson S."/>
            <person name="Dopson M."/>
        </authorList>
    </citation>
    <scope>NUCLEOTIDE SEQUENCE</scope>
    <source>
        <strain evidence="3">MM415B03825</strain>
        <strain evidence="2">TM448A02008</strain>
        <strain evidence="4">TM448B02110</strain>
    </source>
</reference>
<feature type="domain" description="Homing endonuclease LAGLIDADG" evidence="1">
    <location>
        <begin position="8"/>
        <end position="72"/>
    </location>
</feature>
<dbReference type="EMBL" id="MT144243">
    <property type="protein sequence ID" value="QJA51189.1"/>
    <property type="molecule type" value="Genomic_DNA"/>
</dbReference>